<dbReference type="Pfam" id="PF02983">
    <property type="entry name" value="Pro_Al_protease"/>
    <property type="match status" value="1"/>
</dbReference>
<dbReference type="PIRSF" id="PIRSF001134">
    <property type="entry name" value="Streptogrisin"/>
    <property type="match status" value="1"/>
</dbReference>
<dbReference type="GO" id="GO:0004252">
    <property type="term" value="F:serine-type endopeptidase activity"/>
    <property type="evidence" value="ECO:0007669"/>
    <property type="project" value="InterPro"/>
</dbReference>
<dbReference type="PRINTS" id="PR00861">
    <property type="entry name" value="ALYTICPTASE"/>
</dbReference>
<dbReference type="Gene3D" id="3.30.300.50">
    <property type="match status" value="1"/>
</dbReference>
<feature type="signal peptide" evidence="11">
    <location>
        <begin position="1"/>
        <end position="20"/>
    </location>
</feature>
<dbReference type="Gene3D" id="2.40.10.10">
    <property type="entry name" value="Trypsin-like serine proteases"/>
    <property type="match status" value="2"/>
</dbReference>
<reference evidence="13 14" key="1">
    <citation type="submission" date="2019-04" db="EMBL/GenBank/DDBJ databases">
        <title>Streptomyces piniterrae sp. nov., a heliquinomycin-producing actinomycete isolated from rhizosphere soil of Pinus yunnanensis.</title>
        <authorList>
            <person name="Zhuang X."/>
            <person name="Zhao J."/>
        </authorList>
    </citation>
    <scope>NUCLEOTIDE SEQUENCE [LARGE SCALE GENOMIC DNA]</scope>
    <source>
        <strain evidence="14">jys28</strain>
    </source>
</reference>
<evidence type="ECO:0000256" key="6">
    <source>
        <dbReference type="ARBA" id="ARBA00023145"/>
    </source>
</evidence>
<comment type="caution">
    <text evidence="13">The sequence shown here is derived from an EMBL/GenBank/DDBJ whole genome shotgun (WGS) entry which is preliminary data.</text>
</comment>
<dbReference type="AlphaFoldDB" id="A0A4U0NTZ9"/>
<keyword evidence="3 11" id="KW-0732">Signal</keyword>
<name>A0A4U0NTZ9_9ACTN</name>
<feature type="region of interest" description="Disordered" evidence="10">
    <location>
        <begin position="350"/>
        <end position="383"/>
    </location>
</feature>
<keyword evidence="14" id="KW-1185">Reference proteome</keyword>
<dbReference type="OrthoDB" id="8781117at2"/>
<evidence type="ECO:0000259" key="12">
    <source>
        <dbReference type="Pfam" id="PF02983"/>
    </source>
</evidence>
<feature type="active site" description="Charge relay system" evidence="8">
    <location>
        <position position="352"/>
    </location>
</feature>
<sequence length="415" mass="43311">MQRRFRKAALWGATVAAVMAATSPLSPARADSDPTPQPAPRGMLDAMRRDLGLTPDQARSRLVQEAEAQRAALAVRRVLSRPPAGMWFDKTAGKLVVAVTGADDAQRVRAAGAVPKTVAHSRAELAVLVRRIGNRAGDGVPGVTGWGVDDRNNGVVIRVHRKARKPETADFERAVRELGTRSRIPVRIEESDQKPIQQGGRIVGGEKWMPGTEGICSIGFSVTGPNGLKGFLTAGHCTNDADQLAYGKDGSRVGISNQGGRLSVNGREGDFGVVGVDGDDWTLTPDVVGEGGNPVAVTGTQEGMVGMSVCHSGEASGWHCGEITKADQTVDYGTVVIEGLSYTDACSAPGDSGGSYVTQPSSPKAVGTHSGGGSTTCSKSTGSGDTITIFQPIGEPLAKWDLTLMTQSSRGTPTR</sequence>
<dbReference type="Proteomes" id="UP000308697">
    <property type="component" value="Unassembled WGS sequence"/>
</dbReference>
<evidence type="ECO:0000256" key="4">
    <source>
        <dbReference type="ARBA" id="ARBA00022801"/>
    </source>
</evidence>
<gene>
    <name evidence="13" type="ORF">FCH28_06360</name>
</gene>
<dbReference type="InterPro" id="IPR001316">
    <property type="entry name" value="Pept_S1A_streptogrisin"/>
</dbReference>
<evidence type="ECO:0000256" key="2">
    <source>
        <dbReference type="ARBA" id="ARBA00022670"/>
    </source>
</evidence>
<feature type="disulfide bond" evidence="9">
    <location>
        <begin position="310"/>
        <end position="320"/>
    </location>
</feature>
<keyword evidence="4" id="KW-0378">Hydrolase</keyword>
<comment type="similarity">
    <text evidence="1">Belongs to the peptidase S1 family.</text>
</comment>
<keyword evidence="5" id="KW-0720">Serine protease</keyword>
<feature type="domain" description="Peptidase S1A alpha-lytic prodomain" evidence="12">
    <location>
        <begin position="120"/>
        <end position="176"/>
    </location>
</feature>
<evidence type="ECO:0000313" key="14">
    <source>
        <dbReference type="Proteomes" id="UP000308697"/>
    </source>
</evidence>
<evidence type="ECO:0000256" key="5">
    <source>
        <dbReference type="ARBA" id="ARBA00022825"/>
    </source>
</evidence>
<keyword evidence="7 9" id="KW-1015">Disulfide bond</keyword>
<dbReference type="InterPro" id="IPR004236">
    <property type="entry name" value="Pept_S1_alpha_lytic"/>
</dbReference>
<keyword evidence="6" id="KW-0865">Zymogen</keyword>
<dbReference type="EMBL" id="SUMB01000002">
    <property type="protein sequence ID" value="TJZ57522.1"/>
    <property type="molecule type" value="Genomic_DNA"/>
</dbReference>
<evidence type="ECO:0000313" key="13">
    <source>
        <dbReference type="EMBL" id="TJZ57522.1"/>
    </source>
</evidence>
<evidence type="ECO:0000256" key="1">
    <source>
        <dbReference type="ARBA" id="ARBA00007664"/>
    </source>
</evidence>
<accession>A0A4U0NTZ9</accession>
<feature type="active site" description="Charge relay system" evidence="8">
    <location>
        <position position="270"/>
    </location>
</feature>
<proteinExistence type="inferred from homology"/>
<feature type="chain" id="PRO_5038481949" evidence="11">
    <location>
        <begin position="21"/>
        <end position="415"/>
    </location>
</feature>
<dbReference type="InterPro" id="IPR035070">
    <property type="entry name" value="Streptogrisin_prodomain"/>
</dbReference>
<dbReference type="GO" id="GO:0006508">
    <property type="term" value="P:proteolysis"/>
    <property type="evidence" value="ECO:0007669"/>
    <property type="project" value="UniProtKB-KW"/>
</dbReference>
<dbReference type="CDD" id="cd21112">
    <property type="entry name" value="alphaLP-like"/>
    <property type="match status" value="1"/>
</dbReference>
<feature type="disulfide bond" evidence="9">
    <location>
        <begin position="216"/>
        <end position="237"/>
    </location>
</feature>
<dbReference type="InterPro" id="IPR043504">
    <property type="entry name" value="Peptidase_S1_PA_chymotrypsin"/>
</dbReference>
<feature type="disulfide bond" evidence="9">
    <location>
        <begin position="346"/>
        <end position="377"/>
    </location>
</feature>
<dbReference type="SUPFAM" id="SSF50494">
    <property type="entry name" value="Trypsin-like serine proteases"/>
    <property type="match status" value="1"/>
</dbReference>
<feature type="active site" description="Charge relay system" evidence="8">
    <location>
        <position position="236"/>
    </location>
</feature>
<dbReference type="InterPro" id="IPR009003">
    <property type="entry name" value="Peptidase_S1_PA"/>
</dbReference>
<dbReference type="GO" id="GO:0005576">
    <property type="term" value="C:extracellular region"/>
    <property type="evidence" value="ECO:0007669"/>
    <property type="project" value="InterPro"/>
</dbReference>
<evidence type="ECO:0000256" key="8">
    <source>
        <dbReference type="PIRSR" id="PIRSR001134-1"/>
    </source>
</evidence>
<organism evidence="13 14">
    <name type="scientific">Streptomyces piniterrae</name>
    <dbReference type="NCBI Taxonomy" id="2571125"/>
    <lineage>
        <taxon>Bacteria</taxon>
        <taxon>Bacillati</taxon>
        <taxon>Actinomycetota</taxon>
        <taxon>Actinomycetes</taxon>
        <taxon>Kitasatosporales</taxon>
        <taxon>Streptomycetaceae</taxon>
        <taxon>Streptomyces</taxon>
    </lineage>
</organism>
<evidence type="ECO:0000256" key="3">
    <source>
        <dbReference type="ARBA" id="ARBA00022729"/>
    </source>
</evidence>
<evidence type="ECO:0000256" key="9">
    <source>
        <dbReference type="PIRSR" id="PIRSR001134-2"/>
    </source>
</evidence>
<evidence type="ECO:0000256" key="11">
    <source>
        <dbReference type="SAM" id="SignalP"/>
    </source>
</evidence>
<protein>
    <submittedName>
        <fullName evidence="13">S1 family peptidase</fullName>
    </submittedName>
</protein>
<evidence type="ECO:0000256" key="10">
    <source>
        <dbReference type="SAM" id="MobiDB-lite"/>
    </source>
</evidence>
<evidence type="ECO:0000256" key="7">
    <source>
        <dbReference type="ARBA" id="ARBA00023157"/>
    </source>
</evidence>
<keyword evidence="2" id="KW-0645">Protease</keyword>